<dbReference type="Pfam" id="PF12771">
    <property type="entry name" value="SusD-like_2"/>
    <property type="match status" value="1"/>
</dbReference>
<dbReference type="AlphaFoldDB" id="A0A2M9CWU0"/>
<dbReference type="OrthoDB" id="614457at2"/>
<name>A0A2M9CWU0_9BACT</name>
<proteinExistence type="predicted"/>
<dbReference type="InterPro" id="IPR041662">
    <property type="entry name" value="SusD-like_2"/>
</dbReference>
<keyword evidence="2" id="KW-1185">Reference proteome</keyword>
<dbReference type="Proteomes" id="UP000230000">
    <property type="component" value="Unassembled WGS sequence"/>
</dbReference>
<protein>
    <submittedName>
        <fullName evidence="1">SusD-like starch-binding protein associating with outer membrane</fullName>
    </submittedName>
</protein>
<organism evidence="1 2">
    <name type="scientific">Thermoflavifilum aggregans</name>
    <dbReference type="NCBI Taxonomy" id="454188"/>
    <lineage>
        <taxon>Bacteria</taxon>
        <taxon>Pseudomonadati</taxon>
        <taxon>Bacteroidota</taxon>
        <taxon>Chitinophagia</taxon>
        <taxon>Chitinophagales</taxon>
        <taxon>Chitinophagaceae</taxon>
        <taxon>Thermoflavifilum</taxon>
    </lineage>
</organism>
<dbReference type="SUPFAM" id="SSF48452">
    <property type="entry name" value="TPR-like"/>
    <property type="match status" value="1"/>
</dbReference>
<gene>
    <name evidence="1" type="ORF">BXY57_1998</name>
</gene>
<sequence>MKRLSFIFIISGLFTLLSLNSCKKYVDINISPNSPLNVSPDVVLTAAEVNLGYAVGGADVALITGIFDKEVVGSDRQFFAYQSYVFTADNFSNIWGTMYESVMNNLYQLIQISKQNNYKYYDGIAKTLMAYSIGMVTDLWGDVPYSQAFQGDANFKPAYDKQQDIYTAIFQLLNDAAADFQTPSAQAGRLPGKDDIIYNGSASKWLKFVNSLRLRFLIHTVKVDNQAVQKILNNINATGGLFASSNDNAKVSFLNDESRANPLYQFEEQRGGYANYHSYFSDQLIALQDPRVNAYLDTANYATGTAGLGPLVASINSPVTLMSYAELQFILAEAYTRLGDYVNGLASYQNAVSASILNAGGSSSDVTNYFVNNAGDQRVDYVASTNKLLTVMTQKYFALFLQYESFTDWRRTGFPALTPNTGTQIPRRYLYPQTEISYNSANVPQGTTLFTKVWWDQ</sequence>
<evidence type="ECO:0000313" key="2">
    <source>
        <dbReference type="Proteomes" id="UP000230000"/>
    </source>
</evidence>
<dbReference type="RefSeq" id="WP_100314876.1">
    <property type="nucleotide sequence ID" value="NZ_PGFG01000001.1"/>
</dbReference>
<evidence type="ECO:0000313" key="1">
    <source>
        <dbReference type="EMBL" id="PJJ76384.1"/>
    </source>
</evidence>
<dbReference type="EMBL" id="PGFG01000001">
    <property type="protein sequence ID" value="PJJ76384.1"/>
    <property type="molecule type" value="Genomic_DNA"/>
</dbReference>
<dbReference type="Gene3D" id="1.25.40.390">
    <property type="match status" value="1"/>
</dbReference>
<reference evidence="1 2" key="1">
    <citation type="submission" date="2017-11" db="EMBL/GenBank/DDBJ databases">
        <title>Genomic Encyclopedia of Archaeal and Bacterial Type Strains, Phase II (KMG-II): From Individual Species to Whole Genera.</title>
        <authorList>
            <person name="Goeker M."/>
        </authorList>
    </citation>
    <scope>NUCLEOTIDE SEQUENCE [LARGE SCALE GENOMIC DNA]</scope>
    <source>
        <strain evidence="1 2">DSM 27268</strain>
    </source>
</reference>
<comment type="caution">
    <text evidence="1">The sequence shown here is derived from an EMBL/GenBank/DDBJ whole genome shotgun (WGS) entry which is preliminary data.</text>
</comment>
<dbReference type="InterPro" id="IPR011990">
    <property type="entry name" value="TPR-like_helical_dom_sf"/>
</dbReference>
<accession>A0A2M9CWU0</accession>